<protein>
    <submittedName>
        <fullName evidence="1">Uncharacterized protein</fullName>
    </submittedName>
</protein>
<evidence type="ECO:0000313" key="1">
    <source>
        <dbReference type="EMBL" id="SEG29037.1"/>
    </source>
</evidence>
<dbReference type="AlphaFoldDB" id="A0A1H5Z070"/>
<organism evidence="1 2">
    <name type="scientific">Bosea lathyri</name>
    <dbReference type="NCBI Taxonomy" id="1036778"/>
    <lineage>
        <taxon>Bacteria</taxon>
        <taxon>Pseudomonadati</taxon>
        <taxon>Pseudomonadota</taxon>
        <taxon>Alphaproteobacteria</taxon>
        <taxon>Hyphomicrobiales</taxon>
        <taxon>Boseaceae</taxon>
        <taxon>Bosea</taxon>
    </lineage>
</organism>
<keyword evidence="2" id="KW-1185">Reference proteome</keyword>
<dbReference type="EMBL" id="FNUY01000004">
    <property type="protein sequence ID" value="SEG29037.1"/>
    <property type="molecule type" value="Genomic_DNA"/>
</dbReference>
<dbReference type="OrthoDB" id="8163301at2"/>
<sequence length="85" mass="9594">MTHLAECGRARLKLRMPEARAQLERASSESFLDICEAYELAWVGLEHWTKSDASESSEMVAEYRELMASLELDAQFVAARDALNS</sequence>
<name>A0A1H5Z070_9HYPH</name>
<dbReference type="RefSeq" id="WP_103872610.1">
    <property type="nucleotide sequence ID" value="NZ_FNUY01000004.1"/>
</dbReference>
<dbReference type="Proteomes" id="UP000236743">
    <property type="component" value="Unassembled WGS sequence"/>
</dbReference>
<proteinExistence type="predicted"/>
<gene>
    <name evidence="1" type="ORF">SAMN04488115_104157</name>
</gene>
<reference evidence="1 2" key="1">
    <citation type="submission" date="2016-10" db="EMBL/GenBank/DDBJ databases">
        <authorList>
            <person name="de Groot N.N."/>
        </authorList>
    </citation>
    <scope>NUCLEOTIDE SEQUENCE [LARGE SCALE GENOMIC DNA]</scope>
    <source>
        <strain evidence="1 2">DSM 26656</strain>
    </source>
</reference>
<evidence type="ECO:0000313" key="2">
    <source>
        <dbReference type="Proteomes" id="UP000236743"/>
    </source>
</evidence>
<accession>A0A1H5Z070</accession>